<keyword evidence="5" id="KW-0408">Iron</keyword>
<comment type="caution">
    <text evidence="10">The sequence shown here is derived from an EMBL/GenBank/DDBJ whole genome shotgun (WGS) entry which is preliminary data.</text>
</comment>
<keyword evidence="2" id="KW-0004">4Fe-4S</keyword>
<dbReference type="SFLD" id="SFLDG01387">
    <property type="entry name" value="BtrN-like_SPASM_domain_contain"/>
    <property type="match status" value="1"/>
</dbReference>
<keyword evidence="6" id="KW-0411">Iron-sulfur</keyword>
<dbReference type="InterPro" id="IPR000385">
    <property type="entry name" value="MoaA_NifB_PqqE_Fe-S-bd_CS"/>
</dbReference>
<evidence type="ECO:0000313" key="10">
    <source>
        <dbReference type="EMBL" id="PLX15372.1"/>
    </source>
</evidence>
<dbReference type="PROSITE" id="PS01305">
    <property type="entry name" value="MOAA_NIFB_PQQE"/>
    <property type="match status" value="1"/>
</dbReference>
<evidence type="ECO:0000256" key="6">
    <source>
        <dbReference type="ARBA" id="ARBA00023014"/>
    </source>
</evidence>
<dbReference type="Gene3D" id="3.20.20.70">
    <property type="entry name" value="Aldolase class I"/>
    <property type="match status" value="1"/>
</dbReference>
<dbReference type="Pfam" id="PF13186">
    <property type="entry name" value="SPASM"/>
    <property type="match status" value="1"/>
</dbReference>
<keyword evidence="3" id="KW-0949">S-adenosyl-L-methionine</keyword>
<evidence type="ECO:0000256" key="2">
    <source>
        <dbReference type="ARBA" id="ARBA00022485"/>
    </source>
</evidence>
<evidence type="ECO:0000259" key="8">
    <source>
        <dbReference type="Pfam" id="PF04055"/>
    </source>
</evidence>
<proteinExistence type="inferred from homology"/>
<dbReference type="SUPFAM" id="SSF102114">
    <property type="entry name" value="Radical SAM enzymes"/>
    <property type="match status" value="1"/>
</dbReference>
<evidence type="ECO:0008006" key="12">
    <source>
        <dbReference type="Google" id="ProtNLM"/>
    </source>
</evidence>
<dbReference type="SFLD" id="SFLDG01067">
    <property type="entry name" value="SPASM/twitch_domain_containing"/>
    <property type="match status" value="1"/>
</dbReference>
<dbReference type="InterPro" id="IPR013785">
    <property type="entry name" value="Aldolase_TIM"/>
</dbReference>
<evidence type="ECO:0000256" key="1">
    <source>
        <dbReference type="ARBA" id="ARBA00001966"/>
    </source>
</evidence>
<feature type="domain" description="4Fe4S-binding SPASM" evidence="9">
    <location>
        <begin position="249"/>
        <end position="316"/>
    </location>
</feature>
<dbReference type="PANTHER" id="PTHR43273:SF3">
    <property type="entry name" value="ANAEROBIC SULFATASE-MATURATING ENZYME HOMOLOG ASLB-RELATED"/>
    <property type="match status" value="1"/>
</dbReference>
<dbReference type="InterPro" id="IPR034391">
    <property type="entry name" value="AdoMet-like_SPASM_containing"/>
</dbReference>
<dbReference type="GO" id="GO:0051539">
    <property type="term" value="F:4 iron, 4 sulfur cluster binding"/>
    <property type="evidence" value="ECO:0007669"/>
    <property type="project" value="UniProtKB-KW"/>
</dbReference>
<dbReference type="EMBL" id="PKTG01000140">
    <property type="protein sequence ID" value="PLX15372.1"/>
    <property type="molecule type" value="Genomic_DNA"/>
</dbReference>
<comment type="cofactor">
    <cofactor evidence="1">
        <name>[4Fe-4S] cluster</name>
        <dbReference type="ChEBI" id="CHEBI:49883"/>
    </cofactor>
</comment>
<dbReference type="InterPro" id="IPR023885">
    <property type="entry name" value="4Fe4S-binding_SPASM_dom"/>
</dbReference>
<accession>A0A2N5Z9M6</accession>
<reference evidence="10 11" key="1">
    <citation type="submission" date="2017-11" db="EMBL/GenBank/DDBJ databases">
        <title>Genome-resolved metagenomics identifies genetic mobility, metabolic interactions, and unexpected diversity in perchlorate-reducing communities.</title>
        <authorList>
            <person name="Barnum T.P."/>
            <person name="Figueroa I.A."/>
            <person name="Carlstrom C.I."/>
            <person name="Lucas L.N."/>
            <person name="Engelbrektson A.L."/>
            <person name="Coates J.D."/>
        </authorList>
    </citation>
    <scope>NUCLEOTIDE SEQUENCE [LARGE SCALE GENOMIC DNA]</scope>
    <source>
        <strain evidence="10">BM706</strain>
    </source>
</reference>
<dbReference type="InterPro" id="IPR058240">
    <property type="entry name" value="rSAM_sf"/>
</dbReference>
<organism evidence="10 11">
    <name type="scientific">Muiribacterium halophilum</name>
    <dbReference type="NCBI Taxonomy" id="2053465"/>
    <lineage>
        <taxon>Bacteria</taxon>
        <taxon>Candidatus Muiribacteriota</taxon>
        <taxon>Candidatus Muiribacteriia</taxon>
        <taxon>Candidatus Muiribacteriales</taxon>
        <taxon>Candidatus Muiribacteriaceae</taxon>
        <taxon>Candidatus Muiribacterium</taxon>
    </lineage>
</organism>
<evidence type="ECO:0000259" key="9">
    <source>
        <dbReference type="Pfam" id="PF13186"/>
    </source>
</evidence>
<dbReference type="CDD" id="cd01335">
    <property type="entry name" value="Radical_SAM"/>
    <property type="match status" value="1"/>
</dbReference>
<gene>
    <name evidence="10" type="ORF">C0601_13030</name>
</gene>
<dbReference type="GO" id="GO:0016491">
    <property type="term" value="F:oxidoreductase activity"/>
    <property type="evidence" value="ECO:0007669"/>
    <property type="project" value="InterPro"/>
</dbReference>
<evidence type="ECO:0000313" key="11">
    <source>
        <dbReference type="Proteomes" id="UP000234857"/>
    </source>
</evidence>
<comment type="similarity">
    <text evidence="7">Belongs to the radical SAM superfamily. Anaerobic sulfatase-maturating enzyme family.</text>
</comment>
<dbReference type="InterPro" id="IPR023867">
    <property type="entry name" value="Sulphatase_maturase_rSAM"/>
</dbReference>
<evidence type="ECO:0000256" key="5">
    <source>
        <dbReference type="ARBA" id="ARBA00023004"/>
    </source>
</evidence>
<keyword evidence="4" id="KW-0479">Metal-binding</keyword>
<dbReference type="GO" id="GO:0046872">
    <property type="term" value="F:metal ion binding"/>
    <property type="evidence" value="ECO:0007669"/>
    <property type="project" value="UniProtKB-KW"/>
</dbReference>
<name>A0A2N5Z9M6_MUIH1</name>
<evidence type="ECO:0000256" key="4">
    <source>
        <dbReference type="ARBA" id="ARBA00022723"/>
    </source>
</evidence>
<dbReference type="Proteomes" id="UP000234857">
    <property type="component" value="Unassembled WGS sequence"/>
</dbReference>
<sequence length="337" mass="39602">MKKILQTIMIEINNSCNLSCIMCMIKNRPKPFMEFSLFKKILSDWQESGRCFDLFMPFFRGEPLLHPQFIEFLRLFFEKNKDYTLAKSIAFDTNANLLDKDLSDIILTSRQFSTITFSIDAIKENTYENIRKGGNLNKVIKNIKDFIQLRKEYGFSFPKIRLQFIVMPENINEAKEFLNFWKSYFKEINIILDIIFEYDTSENSNDCIFFRPCMSYDKEKQSNDKRLYEQLYLDIKGNRPLFKDLPDICSGPFSHIVITSDGLVLPCCVDNQDRLTIGDVKEQKLVKIMNGSSLKKLLRLHLSMNKSKIDVCRDCPGQFFPVIDESILKELIDKYEN</sequence>
<evidence type="ECO:0000256" key="7">
    <source>
        <dbReference type="ARBA" id="ARBA00023601"/>
    </source>
</evidence>
<dbReference type="SFLD" id="SFLDS00029">
    <property type="entry name" value="Radical_SAM"/>
    <property type="match status" value="1"/>
</dbReference>
<dbReference type="Pfam" id="PF04055">
    <property type="entry name" value="Radical_SAM"/>
    <property type="match status" value="1"/>
</dbReference>
<dbReference type="PANTHER" id="PTHR43273">
    <property type="entry name" value="ANAEROBIC SULFATASE-MATURATING ENZYME HOMOLOG ASLB-RELATED"/>
    <property type="match status" value="1"/>
</dbReference>
<dbReference type="InterPro" id="IPR007197">
    <property type="entry name" value="rSAM"/>
</dbReference>
<dbReference type="AlphaFoldDB" id="A0A2N5Z9M6"/>
<protein>
    <recommendedName>
        <fullName evidence="12">Radical SAM protein</fullName>
    </recommendedName>
</protein>
<feature type="domain" description="Radical SAM core" evidence="8">
    <location>
        <begin position="11"/>
        <end position="179"/>
    </location>
</feature>
<evidence type="ECO:0000256" key="3">
    <source>
        <dbReference type="ARBA" id="ARBA00022691"/>
    </source>
</evidence>